<keyword evidence="3" id="KW-1133">Transmembrane helix</keyword>
<dbReference type="SUPFAM" id="SSF52172">
    <property type="entry name" value="CheY-like"/>
    <property type="match status" value="1"/>
</dbReference>
<protein>
    <submittedName>
        <fullName evidence="7">Adenylate cyclase</fullName>
        <ecNumber evidence="7">4.6.1.1</ecNumber>
    </submittedName>
</protein>
<dbReference type="PROSITE" id="PS50110">
    <property type="entry name" value="RESPONSE_REGULATORY"/>
    <property type="match status" value="1"/>
</dbReference>
<dbReference type="InterPro" id="IPR011006">
    <property type="entry name" value="CheY-like_superfamily"/>
</dbReference>
<dbReference type="HOGENOM" id="CLU_375391_0_0_0"/>
<evidence type="ECO:0000256" key="2">
    <source>
        <dbReference type="PROSITE-ProRule" id="PRU00169"/>
    </source>
</evidence>
<dbReference type="AlphaFoldDB" id="E8N3E1"/>
<dbReference type="InterPro" id="IPR001789">
    <property type="entry name" value="Sig_transdc_resp-reg_receiver"/>
</dbReference>
<dbReference type="PANTHER" id="PTHR43081">
    <property type="entry name" value="ADENYLATE CYCLASE, TERMINAL-DIFFERENTIATION SPECIFIC-RELATED"/>
    <property type="match status" value="1"/>
</dbReference>
<dbReference type="SUPFAM" id="SSF103190">
    <property type="entry name" value="Sensory domain-like"/>
    <property type="match status" value="1"/>
</dbReference>
<keyword evidence="2" id="KW-0597">Phosphoprotein</keyword>
<feature type="domain" description="HAMP" evidence="6">
    <location>
        <begin position="452"/>
        <end position="504"/>
    </location>
</feature>
<dbReference type="InParanoid" id="E8N3E1"/>
<dbReference type="PROSITE" id="PS50125">
    <property type="entry name" value="GUANYLATE_CYCLASE_2"/>
    <property type="match status" value="1"/>
</dbReference>
<keyword evidence="3" id="KW-0812">Transmembrane</keyword>
<proteinExistence type="inferred from homology"/>
<feature type="transmembrane region" description="Helical" evidence="3">
    <location>
        <begin position="432"/>
        <end position="454"/>
    </location>
</feature>
<feature type="modified residue" description="4-aspartylphosphate" evidence="2">
    <location>
        <position position="53"/>
    </location>
</feature>
<dbReference type="InterPro" id="IPR050697">
    <property type="entry name" value="Adenylyl/Guanylyl_Cyclase_3/4"/>
</dbReference>
<dbReference type="OrthoDB" id="9806704at2"/>
<dbReference type="Pfam" id="PF00672">
    <property type="entry name" value="HAMP"/>
    <property type="match status" value="1"/>
</dbReference>
<dbReference type="eggNOG" id="COG0745">
    <property type="taxonomic scope" value="Bacteria"/>
</dbReference>
<dbReference type="EC" id="4.6.1.1" evidence="7"/>
<dbReference type="RefSeq" id="WP_013559346.1">
    <property type="nucleotide sequence ID" value="NC_014960.1"/>
</dbReference>
<dbReference type="GO" id="GO:0004016">
    <property type="term" value="F:adenylate cyclase activity"/>
    <property type="evidence" value="ECO:0007669"/>
    <property type="project" value="UniProtKB-EC"/>
</dbReference>
<dbReference type="PROSITE" id="PS50885">
    <property type="entry name" value="HAMP"/>
    <property type="match status" value="1"/>
</dbReference>
<dbReference type="InterPro" id="IPR003660">
    <property type="entry name" value="HAMP_dom"/>
</dbReference>
<comment type="similarity">
    <text evidence="1">Belongs to the adenylyl cyclase class-3 family.</text>
</comment>
<dbReference type="GO" id="GO:0000160">
    <property type="term" value="P:phosphorelay signal transduction system"/>
    <property type="evidence" value="ECO:0007669"/>
    <property type="project" value="InterPro"/>
</dbReference>
<evidence type="ECO:0000259" key="5">
    <source>
        <dbReference type="PROSITE" id="PS50125"/>
    </source>
</evidence>
<dbReference type="KEGG" id="atm:ANT_09210"/>
<name>E8N3E1_ANATU</name>
<evidence type="ECO:0000256" key="1">
    <source>
        <dbReference type="ARBA" id="ARBA00005381"/>
    </source>
</evidence>
<dbReference type="EMBL" id="AP012029">
    <property type="protein sequence ID" value="BAJ62955.1"/>
    <property type="molecule type" value="Genomic_DNA"/>
</dbReference>
<dbReference type="SMART" id="SM00044">
    <property type="entry name" value="CYCc"/>
    <property type="match status" value="1"/>
</dbReference>
<dbReference type="InterPro" id="IPR029787">
    <property type="entry name" value="Nucleotide_cyclase"/>
</dbReference>
<gene>
    <name evidence="7" type="ordered locus">ANT_09210</name>
</gene>
<accession>E8N3E1</accession>
<dbReference type="Gene3D" id="3.30.70.1230">
    <property type="entry name" value="Nucleotide cyclase"/>
    <property type="match status" value="1"/>
</dbReference>
<evidence type="ECO:0000256" key="3">
    <source>
        <dbReference type="SAM" id="Phobius"/>
    </source>
</evidence>
<dbReference type="CDD" id="cd07302">
    <property type="entry name" value="CHD"/>
    <property type="match status" value="1"/>
</dbReference>
<dbReference type="eggNOG" id="COG2114">
    <property type="taxonomic scope" value="Bacteria"/>
</dbReference>
<dbReference type="InterPro" id="IPR029150">
    <property type="entry name" value="dCache_3"/>
</dbReference>
<dbReference type="CDD" id="cd00156">
    <property type="entry name" value="REC"/>
    <property type="match status" value="1"/>
</dbReference>
<feature type="domain" description="Response regulatory" evidence="4">
    <location>
        <begin position="4"/>
        <end position="118"/>
    </location>
</feature>
<dbReference type="Gene3D" id="3.40.50.2300">
    <property type="match status" value="1"/>
</dbReference>
<dbReference type="Gene3D" id="3.30.450.20">
    <property type="entry name" value="PAS domain"/>
    <property type="match status" value="1"/>
</dbReference>
<evidence type="ECO:0000259" key="6">
    <source>
        <dbReference type="PROSITE" id="PS50885"/>
    </source>
</evidence>
<evidence type="ECO:0000313" key="8">
    <source>
        <dbReference type="Proteomes" id="UP000008922"/>
    </source>
</evidence>
<dbReference type="CDD" id="cd06225">
    <property type="entry name" value="HAMP"/>
    <property type="match status" value="1"/>
</dbReference>
<dbReference type="InterPro" id="IPR001054">
    <property type="entry name" value="A/G_cyclase"/>
</dbReference>
<dbReference type="SUPFAM" id="SSF55073">
    <property type="entry name" value="Nucleotide cyclase"/>
    <property type="match status" value="1"/>
</dbReference>
<feature type="transmembrane region" description="Helical" evidence="3">
    <location>
        <begin position="146"/>
        <end position="165"/>
    </location>
</feature>
<dbReference type="Gene3D" id="6.10.340.10">
    <property type="match status" value="1"/>
</dbReference>
<keyword evidence="8" id="KW-1185">Reference proteome</keyword>
<dbReference type="GO" id="GO:0009190">
    <property type="term" value="P:cyclic nucleotide biosynthetic process"/>
    <property type="evidence" value="ECO:0007669"/>
    <property type="project" value="InterPro"/>
</dbReference>
<evidence type="ECO:0000259" key="4">
    <source>
        <dbReference type="PROSITE" id="PS50110"/>
    </source>
</evidence>
<organism evidence="7 8">
    <name type="scientific">Anaerolinea thermophila (strain DSM 14523 / JCM 11388 / NBRC 100420 / UNI-1)</name>
    <dbReference type="NCBI Taxonomy" id="926569"/>
    <lineage>
        <taxon>Bacteria</taxon>
        <taxon>Bacillati</taxon>
        <taxon>Chloroflexota</taxon>
        <taxon>Anaerolineae</taxon>
        <taxon>Anaerolineales</taxon>
        <taxon>Anaerolineaceae</taxon>
        <taxon>Anaerolinea</taxon>
    </lineage>
</organism>
<sequence length="739" mass="81164">MANRVLLIQSDMRPAQPLARYFKQRGDEVWQAWDLGQAQALVQQVKPHLVFFDLHFPSNEWWVFLRNLRQFHPQTKIIMTNKYPDLQRELKAREQGVQVFLRQPFSQRWIEGALRRVYEQTQPRPAQALLPPRTIQVRVPVRVKIILPYLVLALLFALASAYVVSRILMESSQSRFLNQLYATGKQAQDWFVQEEDRLLGTLRQVANTDGVAAALQQGDAESLRVLVLPVAVNAREEEITLLNLSGESVLTLFATPGSAGASYESSRGNTAYGTWAFVQRTLRGETDELGDKFAGVGEGPLGKTFYVSGPVFNAEGVQVGVVLVGKTLSSIAREVSEDTLSAATFYDLNGQVLASSLFSAGLSLPISGEVVQQVLSVQDQSSLTRDLTLSSLDYTEVLGPWEVRGGSDLGVVGISLAKAFLIRTSRATQVQIFSLVLAGILLVILVGLGLANLFTRPVLRLLEASAEVAKGNLEVKVDAEGNDELAVLSQAFNSMVAGLQEGSIYRDLLGRTVSPEVREQLRQTFTSGNLRLEGQEAVATILMTDIRGFTSLSEKVDPATVFQWLNEYFEHIVPVITAYGGVVNKFDGDAVLAFFGILPRLVSPKQSALSACQAAVEILEAIEQFNLQRRARGEPQLITGIGVHTGVVMAGGLGTSDRLHYTVIGDTVNTAQRIEALTRELFDGSAVLISEATYLALAEHREKFQLRSMGEQSVKGKSEKLSVYQLLPVRGSGKWEAML</sequence>
<feature type="domain" description="Guanylate cyclase" evidence="5">
    <location>
        <begin position="540"/>
        <end position="675"/>
    </location>
</feature>
<dbReference type="InterPro" id="IPR029151">
    <property type="entry name" value="Sensor-like_sf"/>
</dbReference>
<dbReference type="Pfam" id="PF00211">
    <property type="entry name" value="Guanylate_cyc"/>
    <property type="match status" value="1"/>
</dbReference>
<dbReference type="Proteomes" id="UP000008922">
    <property type="component" value="Chromosome"/>
</dbReference>
<keyword evidence="3" id="KW-0472">Membrane</keyword>
<dbReference type="Pfam" id="PF14827">
    <property type="entry name" value="dCache_3"/>
    <property type="match status" value="1"/>
</dbReference>
<dbReference type="SMART" id="SM00304">
    <property type="entry name" value="HAMP"/>
    <property type="match status" value="1"/>
</dbReference>
<dbReference type="STRING" id="926569.ANT_09210"/>
<reference evidence="7 8" key="1">
    <citation type="submission" date="2010-12" db="EMBL/GenBank/DDBJ databases">
        <title>Whole genome sequence of Anaerolinea thermophila UNI-1.</title>
        <authorList>
            <person name="Narita-Yamada S."/>
            <person name="Kishi E."/>
            <person name="Watanabe Y."/>
            <person name="Takasaki K."/>
            <person name="Ankai A."/>
            <person name="Oguchi A."/>
            <person name="Fukui S."/>
            <person name="Takahashi M."/>
            <person name="Yashiro I."/>
            <person name="Hosoyama A."/>
            <person name="Sekiguchi Y."/>
            <person name="Hanada S."/>
            <person name="Fujita N."/>
        </authorList>
    </citation>
    <scope>NUCLEOTIDE SEQUENCE [LARGE SCALE GENOMIC DNA]</scope>
    <source>
        <strain evidence="8">DSM 14523 / JCM 11388 / NBRC 100420 / UNI-1</strain>
    </source>
</reference>
<dbReference type="eggNOG" id="COG5000">
    <property type="taxonomic scope" value="Bacteria"/>
</dbReference>
<dbReference type="SUPFAM" id="SSF158472">
    <property type="entry name" value="HAMP domain-like"/>
    <property type="match status" value="1"/>
</dbReference>
<evidence type="ECO:0000313" key="7">
    <source>
        <dbReference type="EMBL" id="BAJ62955.1"/>
    </source>
</evidence>
<dbReference type="GO" id="GO:0016020">
    <property type="term" value="C:membrane"/>
    <property type="evidence" value="ECO:0007669"/>
    <property type="project" value="InterPro"/>
</dbReference>
<dbReference type="PANTHER" id="PTHR43081:SF1">
    <property type="entry name" value="ADENYLATE CYCLASE, TERMINAL-DIFFERENTIATION SPECIFIC"/>
    <property type="match status" value="1"/>
</dbReference>
<keyword evidence="7" id="KW-0456">Lyase</keyword>